<accession>A0A016UI93</accession>
<gene>
    <name evidence="1" type="primary">Acey_s0039.g81</name>
    <name evidence="1" type="ORF">Y032_0039g81</name>
</gene>
<dbReference type="Proteomes" id="UP000024635">
    <property type="component" value="Unassembled WGS sequence"/>
</dbReference>
<dbReference type="EMBL" id="JARK01001375">
    <property type="protein sequence ID" value="EYC14915.1"/>
    <property type="molecule type" value="Genomic_DNA"/>
</dbReference>
<dbReference type="AlphaFoldDB" id="A0A016UI93"/>
<evidence type="ECO:0000313" key="1">
    <source>
        <dbReference type="EMBL" id="EYC14915.1"/>
    </source>
</evidence>
<keyword evidence="2" id="KW-1185">Reference proteome</keyword>
<evidence type="ECO:0000313" key="2">
    <source>
        <dbReference type="Proteomes" id="UP000024635"/>
    </source>
</evidence>
<name>A0A016UI93_9BILA</name>
<organism evidence="1 2">
    <name type="scientific">Ancylostoma ceylanicum</name>
    <dbReference type="NCBI Taxonomy" id="53326"/>
    <lineage>
        <taxon>Eukaryota</taxon>
        <taxon>Metazoa</taxon>
        <taxon>Ecdysozoa</taxon>
        <taxon>Nematoda</taxon>
        <taxon>Chromadorea</taxon>
        <taxon>Rhabditida</taxon>
        <taxon>Rhabditina</taxon>
        <taxon>Rhabditomorpha</taxon>
        <taxon>Strongyloidea</taxon>
        <taxon>Ancylostomatidae</taxon>
        <taxon>Ancylostomatinae</taxon>
        <taxon>Ancylostoma</taxon>
    </lineage>
</organism>
<protein>
    <submittedName>
        <fullName evidence="1">Uncharacterized protein</fullName>
    </submittedName>
</protein>
<sequence>MLSPYLSSRSRRDSAITESVYLFEKDCKSLHQMRSRSSRDRGPSEQVRTGSLIVGVKFGCADNQSTTRVWALTTEITCNEAKVDSA</sequence>
<comment type="caution">
    <text evidence="1">The sequence shown here is derived from an EMBL/GenBank/DDBJ whole genome shotgun (WGS) entry which is preliminary data.</text>
</comment>
<reference evidence="2" key="1">
    <citation type="journal article" date="2015" name="Nat. Genet.">
        <title>The genome and transcriptome of the zoonotic hookworm Ancylostoma ceylanicum identify infection-specific gene families.</title>
        <authorList>
            <person name="Schwarz E.M."/>
            <person name="Hu Y."/>
            <person name="Antoshechkin I."/>
            <person name="Miller M.M."/>
            <person name="Sternberg P.W."/>
            <person name="Aroian R.V."/>
        </authorList>
    </citation>
    <scope>NUCLEOTIDE SEQUENCE</scope>
    <source>
        <strain evidence="2">HY135</strain>
    </source>
</reference>
<proteinExistence type="predicted"/>